<evidence type="ECO:0000256" key="12">
    <source>
        <dbReference type="ARBA" id="ARBA00025705"/>
    </source>
</evidence>
<evidence type="ECO:0000256" key="11">
    <source>
        <dbReference type="ARBA" id="ARBA00023268"/>
    </source>
</evidence>
<evidence type="ECO:0000313" key="16">
    <source>
        <dbReference type="EMBL" id="MBD3870787.1"/>
    </source>
</evidence>
<keyword evidence="7" id="KW-0560">Oxidoreductase</keyword>
<dbReference type="InterPro" id="IPR003043">
    <property type="entry name" value="Uropor_MeTrfase_CS"/>
</dbReference>
<organism evidence="16 17">
    <name type="scientific">Candidatus Sulfomarinibacter kjeldsenii</name>
    <dbReference type="NCBI Taxonomy" id="2885994"/>
    <lineage>
        <taxon>Bacteria</taxon>
        <taxon>Pseudomonadati</taxon>
        <taxon>Acidobacteriota</taxon>
        <taxon>Thermoanaerobaculia</taxon>
        <taxon>Thermoanaerobaculales</taxon>
        <taxon>Candidatus Sulfomarinibacteraceae</taxon>
        <taxon>Candidatus Sulfomarinibacter</taxon>
    </lineage>
</organism>
<feature type="domain" description="Tetrapyrrole methylase" evidence="15">
    <location>
        <begin position="230"/>
        <end position="442"/>
    </location>
</feature>
<dbReference type="Gene3D" id="3.40.1010.10">
    <property type="entry name" value="Cobalt-precorrin-4 Transmethylase, Domain 1"/>
    <property type="match status" value="1"/>
</dbReference>
<dbReference type="SUPFAM" id="SSF53790">
    <property type="entry name" value="Tetrapyrrole methylase"/>
    <property type="match status" value="1"/>
</dbReference>
<dbReference type="InterPro" id="IPR050161">
    <property type="entry name" value="Siro_Cobalamin_biosynth"/>
</dbReference>
<dbReference type="InterPro" id="IPR006367">
    <property type="entry name" value="Sirohaem_synthase_N"/>
</dbReference>
<evidence type="ECO:0000256" key="14">
    <source>
        <dbReference type="RuleBase" id="RU003960"/>
    </source>
</evidence>
<proteinExistence type="inferred from homology"/>
<keyword evidence="10" id="KW-0627">Porphyrin biosynthesis</keyword>
<evidence type="ECO:0000256" key="8">
    <source>
        <dbReference type="ARBA" id="ARBA00023027"/>
    </source>
</evidence>
<dbReference type="NCBIfam" id="TIGR01470">
    <property type="entry name" value="cysG_Nterm"/>
    <property type="match status" value="1"/>
</dbReference>
<gene>
    <name evidence="16" type="primary">cobA</name>
    <name evidence="16" type="ORF">IFJ97_05440</name>
</gene>
<evidence type="ECO:0000256" key="7">
    <source>
        <dbReference type="ARBA" id="ARBA00023002"/>
    </source>
</evidence>
<dbReference type="SUPFAM" id="SSF51735">
    <property type="entry name" value="NAD(P)-binding Rossmann-fold domains"/>
    <property type="match status" value="1"/>
</dbReference>
<sequence>MYPVSLEVKNRHVLVVGGGGVALRKVQGLVEEGARVTLVAPEVVEPLAEMADRGEIVIERRFYSGEADHSWSLIFAATDDRETNARVFHDAEEAGVWCNVADDPELCSFHLPARVRRGPLQIAIGSAGEAPFVVRRLRQLLERRLGPEWGEWLSSAARYRDAVRDLGAPRDRQETLFDRFFQETVDPDGLTARVPTATEEREWLETPVEHRTPKRERNGKTMKEDRIGFVSLIGAGPGCPGLLTIRGRQRLLDADVVVFDRLAAPALPTDLNAEVELHPVGKVAGNHPVPQEEINDLLVRLARNGQRVVRLKGGDPYVFGRGGEEAEVLAAENVPFEVVPGVTSGVAAMAWAGVPVTHRREAVRLTLLTAHEAIKTDGPQVRWDLLAQDPHATLVGYMGVSALPQVTANLLEHGMDPETPAMMVEQGTTSAQRRVLSTLSELPSAIEAAGLEPPALFAIGPTVSHAETLDWVSKLPLAGQRLLIPVSRSGFAARLEAAGAEVVVLPMPATPVARVVMGALPLTGCVVGTSAEVDWLDAERGGPGWGDDFVAWCVGAEAAARARECGWMSVRELLVETDEDELVASIAG</sequence>
<keyword evidence="6" id="KW-0949">S-adenosyl-L-methionine</keyword>
<evidence type="ECO:0000259" key="15">
    <source>
        <dbReference type="Pfam" id="PF00590"/>
    </source>
</evidence>
<dbReference type="NCBIfam" id="NF007922">
    <property type="entry name" value="PRK10637.1"/>
    <property type="match status" value="1"/>
</dbReference>
<keyword evidence="5 14" id="KW-0808">Transferase</keyword>
<comment type="similarity">
    <text evidence="2 14">Belongs to the precorrin methyltransferase family.</text>
</comment>
<dbReference type="FunFam" id="3.40.1010.10:FF:000001">
    <property type="entry name" value="Siroheme synthase"/>
    <property type="match status" value="1"/>
</dbReference>
<keyword evidence="3" id="KW-0169">Cobalamin biosynthesis</keyword>
<evidence type="ECO:0000256" key="5">
    <source>
        <dbReference type="ARBA" id="ARBA00022679"/>
    </source>
</evidence>
<comment type="catalytic activity">
    <reaction evidence="13">
        <text>precorrin-2 + NAD(+) = sirohydrochlorin + NADH + 2 H(+)</text>
        <dbReference type="Rhea" id="RHEA:15613"/>
        <dbReference type="ChEBI" id="CHEBI:15378"/>
        <dbReference type="ChEBI" id="CHEBI:57540"/>
        <dbReference type="ChEBI" id="CHEBI:57945"/>
        <dbReference type="ChEBI" id="CHEBI:58351"/>
        <dbReference type="ChEBI" id="CHEBI:58827"/>
        <dbReference type="EC" id="1.3.1.76"/>
    </reaction>
</comment>
<dbReference type="Pfam" id="PF00590">
    <property type="entry name" value="TP_methylase"/>
    <property type="match status" value="1"/>
</dbReference>
<dbReference type="InterPro" id="IPR006366">
    <property type="entry name" value="CobA/CysG_C"/>
</dbReference>
<dbReference type="AlphaFoldDB" id="A0A8J6Y5S9"/>
<dbReference type="GO" id="GO:0016829">
    <property type="term" value="F:lyase activity"/>
    <property type="evidence" value="ECO:0007669"/>
    <property type="project" value="UniProtKB-KW"/>
</dbReference>
<keyword evidence="11" id="KW-0511">Multifunctional enzyme</keyword>
<reference evidence="16 17" key="1">
    <citation type="submission" date="2020-08" db="EMBL/GenBank/DDBJ databases">
        <title>Acidobacteriota in marine sediments use diverse sulfur dissimilation pathways.</title>
        <authorList>
            <person name="Wasmund K."/>
        </authorList>
    </citation>
    <scope>NUCLEOTIDE SEQUENCE [LARGE SCALE GENOMIC DNA]</scope>
    <source>
        <strain evidence="16">MAG AM3-A</strain>
    </source>
</reference>
<evidence type="ECO:0000256" key="13">
    <source>
        <dbReference type="ARBA" id="ARBA00047561"/>
    </source>
</evidence>
<name>A0A8J6Y5S9_9BACT</name>
<dbReference type="GO" id="GO:0009236">
    <property type="term" value="P:cobalamin biosynthetic process"/>
    <property type="evidence" value="ECO:0007669"/>
    <property type="project" value="UniProtKB-KW"/>
</dbReference>
<comment type="pathway">
    <text evidence="12">Porphyrin-containing compound metabolism; siroheme biosynthesis; precorrin-2 from uroporphyrinogen III: step 1/1.</text>
</comment>
<dbReference type="NCBIfam" id="TIGR01469">
    <property type="entry name" value="cobA_cysG_Cterm"/>
    <property type="match status" value="1"/>
</dbReference>
<protein>
    <submittedName>
        <fullName evidence="16">Uroporphyrinogen-III C-methyltransferase</fullName>
        <ecNumber evidence="16">2.1.1.107</ecNumber>
    </submittedName>
</protein>
<dbReference type="Proteomes" id="UP000598633">
    <property type="component" value="Unassembled WGS sequence"/>
</dbReference>
<dbReference type="InterPro" id="IPR000878">
    <property type="entry name" value="4pyrrol_Mease"/>
</dbReference>
<evidence type="ECO:0000256" key="6">
    <source>
        <dbReference type="ARBA" id="ARBA00022691"/>
    </source>
</evidence>
<keyword evidence="8" id="KW-0520">NAD</keyword>
<dbReference type="EC" id="2.1.1.107" evidence="16"/>
<keyword evidence="9" id="KW-0456">Lyase</keyword>
<dbReference type="GO" id="GO:0004851">
    <property type="term" value="F:uroporphyrin-III C-methyltransferase activity"/>
    <property type="evidence" value="ECO:0007669"/>
    <property type="project" value="UniProtKB-EC"/>
</dbReference>
<dbReference type="InterPro" id="IPR035996">
    <property type="entry name" value="4pyrrol_Methylase_sf"/>
</dbReference>
<keyword evidence="4 14" id="KW-0489">Methyltransferase</keyword>
<dbReference type="GO" id="GO:0043115">
    <property type="term" value="F:precorrin-2 dehydrogenase activity"/>
    <property type="evidence" value="ECO:0007669"/>
    <property type="project" value="UniProtKB-EC"/>
</dbReference>
<dbReference type="PANTHER" id="PTHR45790:SF3">
    <property type="entry name" value="S-ADENOSYL-L-METHIONINE-DEPENDENT UROPORPHYRINOGEN III METHYLTRANSFERASE, CHLOROPLASTIC"/>
    <property type="match status" value="1"/>
</dbReference>
<comment type="pathway">
    <text evidence="1">Porphyrin-containing compound metabolism; siroheme biosynthesis; sirohydrochlorin from precorrin-2: step 1/1.</text>
</comment>
<dbReference type="GO" id="GO:0019354">
    <property type="term" value="P:siroheme biosynthetic process"/>
    <property type="evidence" value="ECO:0007669"/>
    <property type="project" value="UniProtKB-UniPathway"/>
</dbReference>
<dbReference type="CDD" id="cd11642">
    <property type="entry name" value="SUMT"/>
    <property type="match status" value="1"/>
</dbReference>
<evidence type="ECO:0000256" key="2">
    <source>
        <dbReference type="ARBA" id="ARBA00005879"/>
    </source>
</evidence>
<evidence type="ECO:0000256" key="4">
    <source>
        <dbReference type="ARBA" id="ARBA00022603"/>
    </source>
</evidence>
<dbReference type="InterPro" id="IPR014777">
    <property type="entry name" value="4pyrrole_Mease_sub1"/>
</dbReference>
<evidence type="ECO:0000313" key="17">
    <source>
        <dbReference type="Proteomes" id="UP000598633"/>
    </source>
</evidence>
<dbReference type="PANTHER" id="PTHR45790">
    <property type="entry name" value="SIROHEME SYNTHASE-RELATED"/>
    <property type="match status" value="1"/>
</dbReference>
<evidence type="ECO:0000256" key="10">
    <source>
        <dbReference type="ARBA" id="ARBA00023244"/>
    </source>
</evidence>
<dbReference type="Pfam" id="PF13241">
    <property type="entry name" value="NAD_binding_7"/>
    <property type="match status" value="1"/>
</dbReference>
<comment type="caution">
    <text evidence="16">The sequence shown here is derived from an EMBL/GenBank/DDBJ whole genome shotgun (WGS) entry which is preliminary data.</text>
</comment>
<dbReference type="InterPro" id="IPR036291">
    <property type="entry name" value="NAD(P)-bd_dom_sf"/>
</dbReference>
<dbReference type="Gene3D" id="3.30.160.110">
    <property type="entry name" value="Siroheme synthase, domain 2"/>
    <property type="match status" value="1"/>
</dbReference>
<dbReference type="InterPro" id="IPR014776">
    <property type="entry name" value="4pyrrole_Mease_sub2"/>
</dbReference>
<dbReference type="PROSITE" id="PS00840">
    <property type="entry name" value="SUMT_2"/>
    <property type="match status" value="1"/>
</dbReference>
<evidence type="ECO:0000256" key="1">
    <source>
        <dbReference type="ARBA" id="ARBA00005010"/>
    </source>
</evidence>
<dbReference type="UniPathway" id="UPA00262">
    <property type="reaction ID" value="UER00222"/>
</dbReference>
<dbReference type="NCBIfam" id="NF004790">
    <property type="entry name" value="PRK06136.1"/>
    <property type="match status" value="1"/>
</dbReference>
<dbReference type="Gene3D" id="3.30.950.10">
    <property type="entry name" value="Methyltransferase, Cobalt-precorrin-4 Transmethylase, Domain 2"/>
    <property type="match status" value="1"/>
</dbReference>
<dbReference type="GO" id="GO:0032259">
    <property type="term" value="P:methylation"/>
    <property type="evidence" value="ECO:0007669"/>
    <property type="project" value="UniProtKB-KW"/>
</dbReference>
<dbReference type="PROSITE" id="PS00839">
    <property type="entry name" value="SUMT_1"/>
    <property type="match status" value="1"/>
</dbReference>
<evidence type="ECO:0000256" key="3">
    <source>
        <dbReference type="ARBA" id="ARBA00022573"/>
    </source>
</evidence>
<dbReference type="SUPFAM" id="SSF75615">
    <property type="entry name" value="Siroheme synthase middle domains-like"/>
    <property type="match status" value="1"/>
</dbReference>
<dbReference type="EMBL" id="JACXWA010000088">
    <property type="protein sequence ID" value="MBD3870787.1"/>
    <property type="molecule type" value="Genomic_DNA"/>
</dbReference>
<accession>A0A8J6Y5S9</accession>
<dbReference type="Gene3D" id="3.40.50.720">
    <property type="entry name" value="NAD(P)-binding Rossmann-like Domain"/>
    <property type="match status" value="1"/>
</dbReference>
<evidence type="ECO:0000256" key="9">
    <source>
        <dbReference type="ARBA" id="ARBA00023239"/>
    </source>
</evidence>